<evidence type="ECO:0000256" key="4">
    <source>
        <dbReference type="ARBA" id="ARBA00022729"/>
    </source>
</evidence>
<accession>A0A6P4XKL7</accession>
<evidence type="ECO:0000256" key="1">
    <source>
        <dbReference type="ARBA" id="ARBA00004239"/>
    </source>
</evidence>
<evidence type="ECO:0000256" key="3">
    <source>
        <dbReference type="ARBA" id="ARBA00022536"/>
    </source>
</evidence>
<dbReference type="InterPro" id="IPR052065">
    <property type="entry name" value="Compl_asym_regulator"/>
</dbReference>
<dbReference type="FunFam" id="2.20.100.10:FF:000002">
    <property type="entry name" value="Unc-5 netrin receptor C"/>
    <property type="match status" value="2"/>
</dbReference>
<dbReference type="GO" id="GO:0034707">
    <property type="term" value="C:chloride channel complex"/>
    <property type="evidence" value="ECO:0007669"/>
    <property type="project" value="UniProtKB-KW"/>
</dbReference>
<dbReference type="PANTHER" id="PTHR22906">
    <property type="entry name" value="PROPERDIN"/>
    <property type="match status" value="1"/>
</dbReference>
<keyword evidence="7" id="KW-1015">Disulfide bond</keyword>
<sequence length="917" mass="99404">MRVEVLGCDRWYVPSPWSECSTAVGDGSKSRDLLCNPADSDTACPATVEQSEIQMCQPVNGSWSPWGLWSSCDVTCGEGLQMRNRSCDSPAPANGGLYCSGNDTDFQLCTRAPCPVNGNWSQWSSWSACDVTCGFGSQWRNRSCDNPPPQHGGENCTGSSVDLQSCGGLPCPVNGNWSQWSSWSTCDVTCGFGSQWRNRSCDNPPPQHGGTNCTGSSADIQSCAVPPCAVNGNWSQWSSWSACDVTCGFGSQWRNRSCDNPPPQHGGENCTGSSADLQICEGPPCAVNGNWSQWSSWSTCDVTCGFGSQARNRSCDNPPPQHGGDNCTGSSVEVQTCEETPCAVDGNWSVWSSWSTCDVSCGVGYKTRNRSCNNPAPLYGGADCNGTSNDIQLCDSLPLCKVDGGWSQWEAWSNCTVTCAGGTRTRSRTCDQPPPQNGGRRCNGDSTQSETCTGQVDPSCYVDGVWSPWSLWTTCMTVCGLGNQTRNRTCSQPLYGGANCTGEEDETRACTGPLEPHCTSTADPSASTVPVTTPSPDPLAPSDGGTMEEFSRWETGEALPEDYDAEASPVDMSKAGSPDTFSTLEAKVHFKRRLPYYVLRVFTPTATVVAVSWMSFWVHYSETSARVALGCTTFLMLVRLGSQIEKMPHISYIRAIDLWYVFCLAFAFMVIVEYAVVHHLHNPQNKKVKQKEKKERKTVPSPRKSQEDESVAVSPRTRFAQAVKQARARPPSAGRSRVSPDPGAHDHAKSSGKPVKVKPSGWELIIPPTSRHASSKPAGGQDSARRQGDGRSTLVQGADANTTYHVMQGQTTRKRRRYRGTQGEQGDLATTTSPTQKTLHKAKGPPQDNPSTSSGSAAPPESIPEEPPAAANEQKKAEKNPEVVYKKPCNIDVWSRVIFPVGFLLFSIIYWAYYLYN</sequence>
<gene>
    <name evidence="15" type="primary">LOC109464536</name>
</gene>
<dbReference type="GO" id="GO:0005254">
    <property type="term" value="F:chloride channel activity"/>
    <property type="evidence" value="ECO:0007669"/>
    <property type="project" value="UniProtKB-KW"/>
</dbReference>
<dbReference type="Proteomes" id="UP000515135">
    <property type="component" value="Unplaced"/>
</dbReference>
<evidence type="ECO:0000256" key="11">
    <source>
        <dbReference type="SAM" id="MobiDB-lite"/>
    </source>
</evidence>
<keyword evidence="12" id="KW-0472">Membrane</keyword>
<evidence type="ECO:0000256" key="12">
    <source>
        <dbReference type="SAM" id="Phobius"/>
    </source>
</evidence>
<feature type="region of interest" description="Disordered" evidence="11">
    <location>
        <begin position="683"/>
        <end position="882"/>
    </location>
</feature>
<keyword evidence="12" id="KW-1133">Transmembrane helix</keyword>
<evidence type="ECO:0000313" key="14">
    <source>
        <dbReference type="Proteomes" id="UP000515135"/>
    </source>
</evidence>
<keyword evidence="12" id="KW-0812">Transmembrane</keyword>
<dbReference type="CDD" id="cd19049">
    <property type="entry name" value="LGIC_TM_anion"/>
    <property type="match status" value="1"/>
</dbReference>
<dbReference type="InterPro" id="IPR006028">
    <property type="entry name" value="GABAA/Glycine_rcpt"/>
</dbReference>
<feature type="region of interest" description="Disordered" evidence="11">
    <location>
        <begin position="425"/>
        <end position="451"/>
    </location>
</feature>
<feature type="region of interest" description="Disordered" evidence="11">
    <location>
        <begin position="521"/>
        <end position="547"/>
    </location>
</feature>
<feature type="compositionally biased region" description="Low complexity" evidence="11">
    <location>
        <begin position="523"/>
        <end position="532"/>
    </location>
</feature>
<organism evidence="14 15">
    <name type="scientific">Branchiostoma belcheri</name>
    <name type="common">Amphioxus</name>
    <dbReference type="NCBI Taxonomy" id="7741"/>
    <lineage>
        <taxon>Eukaryota</taxon>
        <taxon>Metazoa</taxon>
        <taxon>Chordata</taxon>
        <taxon>Cephalochordata</taxon>
        <taxon>Leptocardii</taxon>
        <taxon>Amphioxiformes</taxon>
        <taxon>Branchiostomatidae</taxon>
        <taxon>Branchiostoma</taxon>
    </lineage>
</organism>
<evidence type="ECO:0000313" key="15">
    <source>
        <dbReference type="RefSeq" id="XP_019617100.1"/>
    </source>
</evidence>
<dbReference type="InterPro" id="IPR038050">
    <property type="entry name" value="Neuro_actylchol_rec"/>
</dbReference>
<dbReference type="SUPFAM" id="SSF90112">
    <property type="entry name" value="Neurotransmitter-gated ion-channel transmembrane pore"/>
    <property type="match status" value="1"/>
</dbReference>
<dbReference type="GeneID" id="109464536"/>
<dbReference type="SUPFAM" id="SSF82895">
    <property type="entry name" value="TSP-1 type 1 repeat"/>
    <property type="match status" value="9"/>
</dbReference>
<evidence type="ECO:0000256" key="9">
    <source>
        <dbReference type="ARBA" id="ARBA00023180"/>
    </source>
</evidence>
<dbReference type="InterPro" id="IPR036719">
    <property type="entry name" value="Neuro-gated_channel_TM_sf"/>
</dbReference>
<dbReference type="GO" id="GO:0005576">
    <property type="term" value="C:extracellular region"/>
    <property type="evidence" value="ECO:0007669"/>
    <property type="project" value="UniProtKB-SubCell"/>
</dbReference>
<evidence type="ECO:0000256" key="2">
    <source>
        <dbReference type="ARBA" id="ARBA00022525"/>
    </source>
</evidence>
<protein>
    <submittedName>
        <fullName evidence="15">SCO-spondin-like</fullName>
    </submittedName>
</protein>
<dbReference type="OrthoDB" id="446173at2759"/>
<dbReference type="InterPro" id="IPR000884">
    <property type="entry name" value="TSP1_rpt"/>
</dbReference>
<keyword evidence="9" id="KW-0325">Glycoprotein</keyword>
<keyword evidence="8" id="KW-0406">Ion transport</keyword>
<feature type="compositionally biased region" description="Low complexity" evidence="11">
    <location>
        <begin position="751"/>
        <end position="761"/>
    </location>
</feature>
<feature type="transmembrane region" description="Helical" evidence="12">
    <location>
        <begin position="658"/>
        <end position="677"/>
    </location>
</feature>
<evidence type="ECO:0000259" key="13">
    <source>
        <dbReference type="Pfam" id="PF02932"/>
    </source>
</evidence>
<dbReference type="FunFam" id="2.20.100.10:FF:000001">
    <property type="entry name" value="semaphorin-5A isoform X1"/>
    <property type="match status" value="1"/>
</dbReference>
<dbReference type="FunFam" id="2.20.100.10:FF:000067">
    <property type="entry name" value="Hemicentin 1"/>
    <property type="match status" value="1"/>
</dbReference>
<feature type="transmembrane region" description="Helical" evidence="12">
    <location>
        <begin position="897"/>
        <end position="916"/>
    </location>
</feature>
<keyword evidence="14" id="KW-1185">Reference proteome</keyword>
<evidence type="ECO:0000256" key="6">
    <source>
        <dbReference type="ARBA" id="ARBA00022837"/>
    </source>
</evidence>
<evidence type="ECO:0000256" key="7">
    <source>
        <dbReference type="ARBA" id="ARBA00023157"/>
    </source>
</evidence>
<dbReference type="PROSITE" id="PS50092">
    <property type="entry name" value="TSP1"/>
    <property type="match status" value="8"/>
</dbReference>
<dbReference type="Gene3D" id="2.20.100.10">
    <property type="entry name" value="Thrombospondin type-1 (TSP1) repeat"/>
    <property type="match status" value="8"/>
</dbReference>
<feature type="domain" description="Neurotransmitter-gated ion-channel transmembrane" evidence="13">
    <location>
        <begin position="603"/>
        <end position="911"/>
    </location>
</feature>
<dbReference type="SMART" id="SM00209">
    <property type="entry name" value="TSP1"/>
    <property type="match status" value="9"/>
</dbReference>
<dbReference type="RefSeq" id="XP_019617100.1">
    <property type="nucleotide sequence ID" value="XM_019761541.1"/>
</dbReference>
<keyword evidence="6" id="KW-0106">Calcium</keyword>
<evidence type="ECO:0000256" key="8">
    <source>
        <dbReference type="ARBA" id="ARBA00023173"/>
    </source>
</evidence>
<dbReference type="GO" id="GO:0004888">
    <property type="term" value="F:transmembrane signaling receptor activity"/>
    <property type="evidence" value="ECO:0007669"/>
    <property type="project" value="InterPro"/>
</dbReference>
<evidence type="ECO:0000256" key="5">
    <source>
        <dbReference type="ARBA" id="ARBA00022737"/>
    </source>
</evidence>
<keyword evidence="8" id="KW-0407">Ion channel</keyword>
<keyword evidence="2" id="KW-0964">Secreted</keyword>
<keyword evidence="10" id="KW-0868">Chloride</keyword>
<evidence type="ECO:0000256" key="10">
    <source>
        <dbReference type="ARBA" id="ARBA00023214"/>
    </source>
</evidence>
<feature type="compositionally biased region" description="Low complexity" evidence="11">
    <location>
        <begin position="728"/>
        <end position="740"/>
    </location>
</feature>
<feature type="transmembrane region" description="Helical" evidence="12">
    <location>
        <begin position="597"/>
        <end position="618"/>
    </location>
</feature>
<name>A0A6P4XKL7_BRABE</name>
<keyword evidence="4" id="KW-0732">Signal</keyword>
<dbReference type="PRINTS" id="PR00253">
    <property type="entry name" value="GABAARECEPTR"/>
</dbReference>
<dbReference type="InterPro" id="IPR036383">
    <property type="entry name" value="TSP1_rpt_sf"/>
</dbReference>
<feature type="transmembrane region" description="Helical" evidence="12">
    <location>
        <begin position="624"/>
        <end position="642"/>
    </location>
</feature>
<dbReference type="Gene3D" id="1.20.58.390">
    <property type="entry name" value="Neurotransmitter-gated ion-channel transmembrane domain"/>
    <property type="match status" value="2"/>
</dbReference>
<dbReference type="PANTHER" id="PTHR22906:SF43">
    <property type="entry name" value="PROPERDIN"/>
    <property type="match status" value="1"/>
</dbReference>
<feature type="compositionally biased region" description="Polar residues" evidence="11">
    <location>
        <begin position="822"/>
        <end position="837"/>
    </location>
</feature>
<dbReference type="InterPro" id="IPR006029">
    <property type="entry name" value="Neurotrans-gated_channel_TM"/>
</dbReference>
<feature type="compositionally biased region" description="Polar residues" evidence="11">
    <location>
        <begin position="793"/>
        <end position="811"/>
    </location>
</feature>
<proteinExistence type="predicted"/>
<dbReference type="Pfam" id="PF00090">
    <property type="entry name" value="TSP_1"/>
    <property type="match status" value="9"/>
</dbReference>
<dbReference type="AlphaFoldDB" id="A0A6P4XKL7"/>
<keyword evidence="5" id="KW-0677">Repeat</keyword>
<feature type="compositionally biased region" description="Basic and acidic residues" evidence="11">
    <location>
        <begin position="873"/>
        <end position="882"/>
    </location>
</feature>
<dbReference type="Pfam" id="PF02932">
    <property type="entry name" value="Neur_chan_memb"/>
    <property type="match status" value="1"/>
</dbReference>
<dbReference type="FunFam" id="2.20.100.10:FF:000007">
    <property type="entry name" value="Thrombospondin 1"/>
    <property type="match status" value="3"/>
</dbReference>
<keyword evidence="8" id="KW-0813">Transport</keyword>
<dbReference type="KEGG" id="bbel:109464536"/>
<reference evidence="15" key="1">
    <citation type="submission" date="2025-08" db="UniProtKB">
        <authorList>
            <consortium name="RefSeq"/>
        </authorList>
    </citation>
    <scope>IDENTIFICATION</scope>
    <source>
        <tissue evidence="15">Gonad</tissue>
    </source>
</reference>
<dbReference type="FunFam" id="2.20.100.10:FF:000004">
    <property type="entry name" value="Adhesion G protein-coupled receptor B2"/>
    <property type="match status" value="1"/>
</dbReference>
<keyword evidence="3" id="KW-0245">EGF-like domain</keyword>
<comment type="subcellular location">
    <subcellularLocation>
        <location evidence="1">Secreted</location>
        <location evidence="1">Extracellular space</location>
    </subcellularLocation>
</comment>
<keyword evidence="8" id="KW-0869">Chloride channel</keyword>
<dbReference type="PRINTS" id="PR01705">
    <property type="entry name" value="TSP1REPEAT"/>
</dbReference>